<proteinExistence type="predicted"/>
<gene>
    <name evidence="1" type="ORF">ATO3_09010</name>
</gene>
<evidence type="ECO:0000313" key="2">
    <source>
        <dbReference type="Proteomes" id="UP000215377"/>
    </source>
</evidence>
<dbReference type="InterPro" id="IPR021698">
    <property type="entry name" value="DUF3280"/>
</dbReference>
<evidence type="ECO:0008006" key="3">
    <source>
        <dbReference type="Google" id="ProtNLM"/>
    </source>
</evidence>
<dbReference type="Gene3D" id="3.40.50.10610">
    <property type="entry name" value="ABC-type transport auxiliary lipoprotein component"/>
    <property type="match status" value="1"/>
</dbReference>
<organism evidence="1 2">
    <name type="scientific">Marinibacterium profundimaris</name>
    <dbReference type="NCBI Taxonomy" id="1679460"/>
    <lineage>
        <taxon>Bacteria</taxon>
        <taxon>Pseudomonadati</taxon>
        <taxon>Pseudomonadota</taxon>
        <taxon>Alphaproteobacteria</taxon>
        <taxon>Rhodobacterales</taxon>
        <taxon>Paracoccaceae</taxon>
        <taxon>Marinibacterium</taxon>
    </lineage>
</organism>
<sequence>MLALLCLAALPARAEDPQSVAFFGITLLNTSMEPVTEAEAARLQAAEAQIVETMTESGRFTFVDTAPIAEEADRYTNLAQCNGCDSAFAQDLGADLAMSGEFQKTSNLILSFTLYLRDAETGNLVGGGSADIRGNTDDSWHRGVRYILRNRILK</sequence>
<name>A0A225NMA8_9RHOB</name>
<dbReference type="AlphaFoldDB" id="A0A225NMA8"/>
<dbReference type="Pfam" id="PF11684">
    <property type="entry name" value="DUF3280"/>
    <property type="match status" value="1"/>
</dbReference>
<keyword evidence="2" id="KW-1185">Reference proteome</keyword>
<dbReference type="Proteomes" id="UP000215377">
    <property type="component" value="Unassembled WGS sequence"/>
</dbReference>
<protein>
    <recommendedName>
        <fullName evidence="3">DUF2380 domain-containing protein</fullName>
    </recommendedName>
</protein>
<comment type="caution">
    <text evidence="1">The sequence shown here is derived from an EMBL/GenBank/DDBJ whole genome shotgun (WGS) entry which is preliminary data.</text>
</comment>
<evidence type="ECO:0000313" key="1">
    <source>
        <dbReference type="EMBL" id="OWU75063.1"/>
    </source>
</evidence>
<reference evidence="1 2" key="1">
    <citation type="submission" date="2013-04" db="EMBL/GenBank/DDBJ databases">
        <title>Oceanicola sp. 22II1-22F33 Genome Sequencing.</title>
        <authorList>
            <person name="Lai Q."/>
            <person name="Li G."/>
            <person name="Shao Z."/>
        </authorList>
    </citation>
    <scope>NUCLEOTIDE SEQUENCE [LARGE SCALE GENOMIC DNA]</scope>
    <source>
        <strain evidence="1 2">22II1-22F33</strain>
    </source>
</reference>
<accession>A0A225NMA8</accession>
<dbReference type="EMBL" id="AQQR01000003">
    <property type="protein sequence ID" value="OWU75063.1"/>
    <property type="molecule type" value="Genomic_DNA"/>
</dbReference>